<evidence type="ECO:0000256" key="2">
    <source>
        <dbReference type="SAM" id="Phobius"/>
    </source>
</evidence>
<reference evidence="4" key="1">
    <citation type="journal article" date="2019" name="Int. J. Syst. Evol. Microbiol.">
        <title>The Global Catalogue of Microorganisms (GCM) 10K type strain sequencing project: providing services to taxonomists for standard genome sequencing and annotation.</title>
        <authorList>
            <consortium name="The Broad Institute Genomics Platform"/>
            <consortium name="The Broad Institute Genome Sequencing Center for Infectious Disease"/>
            <person name="Wu L."/>
            <person name="Ma J."/>
        </authorList>
    </citation>
    <scope>NUCLEOTIDE SEQUENCE [LARGE SCALE GENOMIC DNA]</scope>
    <source>
        <strain evidence="4">JCM 4147</strain>
    </source>
</reference>
<feature type="transmembrane region" description="Helical" evidence="2">
    <location>
        <begin position="61"/>
        <end position="83"/>
    </location>
</feature>
<feature type="compositionally biased region" description="Pro residues" evidence="1">
    <location>
        <begin position="1"/>
        <end position="13"/>
    </location>
</feature>
<keyword evidence="2" id="KW-1133">Transmembrane helix</keyword>
<comment type="caution">
    <text evidence="3">The sequence shown here is derived from an EMBL/GenBank/DDBJ whole genome shotgun (WGS) entry which is preliminary data.</text>
</comment>
<feature type="region of interest" description="Disordered" evidence="1">
    <location>
        <begin position="1"/>
        <end position="56"/>
    </location>
</feature>
<dbReference type="Proteomes" id="UP001596200">
    <property type="component" value="Unassembled WGS sequence"/>
</dbReference>
<organism evidence="3 4">
    <name type="scientific">Streptomyces pulveraceus</name>
    <dbReference type="NCBI Taxonomy" id="68258"/>
    <lineage>
        <taxon>Bacteria</taxon>
        <taxon>Bacillati</taxon>
        <taxon>Actinomycetota</taxon>
        <taxon>Actinomycetes</taxon>
        <taxon>Kitasatosporales</taxon>
        <taxon>Streptomycetaceae</taxon>
        <taxon>Streptomyces</taxon>
    </lineage>
</organism>
<name>A0ABW1GPK2_9ACTN</name>
<evidence type="ECO:0000313" key="4">
    <source>
        <dbReference type="Proteomes" id="UP001596200"/>
    </source>
</evidence>
<keyword evidence="4" id="KW-1185">Reference proteome</keyword>
<protein>
    <submittedName>
        <fullName evidence="3">Uncharacterized protein</fullName>
    </submittedName>
</protein>
<proteinExistence type="predicted"/>
<evidence type="ECO:0000256" key="1">
    <source>
        <dbReference type="SAM" id="MobiDB-lite"/>
    </source>
</evidence>
<keyword evidence="2" id="KW-0812">Transmembrane</keyword>
<feature type="compositionally biased region" description="Pro residues" evidence="1">
    <location>
        <begin position="25"/>
        <end position="34"/>
    </location>
</feature>
<evidence type="ECO:0000313" key="3">
    <source>
        <dbReference type="EMBL" id="MFC5915761.1"/>
    </source>
</evidence>
<keyword evidence="2" id="KW-0472">Membrane</keyword>
<accession>A0ABW1GPK2</accession>
<sequence>MSYGYPPPPPGQEPQPGQGNQVPQAGPPAQPPSSSPYEHWPQPATAAYGYPQPPRKSRTGLIVTLSVVGGVAVLLALGVLVAVTSGGGGSSSAKSKPSAVEATEGGAPAAEGEPAPGDASDEPTELPALEGADATGDVRITRCEVDSLTEWPDADVEIVNHSDTRASYIVSVEFVDGEGTRRASGLATATDLAAGRKSVQKAQGLGKVPGKMTCRVSKVTRLPSS</sequence>
<dbReference type="EMBL" id="JBHSPU010000017">
    <property type="protein sequence ID" value="MFC5915761.1"/>
    <property type="molecule type" value="Genomic_DNA"/>
</dbReference>
<gene>
    <name evidence="3" type="ORF">ACFP1B_20380</name>
</gene>
<feature type="region of interest" description="Disordered" evidence="1">
    <location>
        <begin position="86"/>
        <end position="135"/>
    </location>
</feature>
<feature type="compositionally biased region" description="Low complexity" evidence="1">
    <location>
        <begin position="91"/>
        <end position="118"/>
    </location>
</feature>
<dbReference type="RefSeq" id="WP_344509594.1">
    <property type="nucleotide sequence ID" value="NZ_BAAATU010000009.1"/>
</dbReference>
<feature type="compositionally biased region" description="Low complexity" evidence="1">
    <location>
        <begin position="14"/>
        <end position="24"/>
    </location>
</feature>